<dbReference type="AlphaFoldDB" id="A0A6A4WEU1"/>
<evidence type="ECO:0000313" key="2">
    <source>
        <dbReference type="Proteomes" id="UP000440578"/>
    </source>
</evidence>
<dbReference type="EMBL" id="VIIS01000711">
    <property type="protein sequence ID" value="KAF0305896.1"/>
    <property type="molecule type" value="Genomic_DNA"/>
</dbReference>
<dbReference type="Proteomes" id="UP000440578">
    <property type="component" value="Unassembled WGS sequence"/>
</dbReference>
<evidence type="ECO:0000313" key="1">
    <source>
        <dbReference type="EMBL" id="KAF0305896.1"/>
    </source>
</evidence>
<dbReference type="OrthoDB" id="61870at2759"/>
<protein>
    <submittedName>
        <fullName evidence="1">Uncharacterized protein</fullName>
    </submittedName>
</protein>
<accession>A0A6A4WEU1</accession>
<gene>
    <name evidence="1" type="ORF">FJT64_022526</name>
</gene>
<name>A0A6A4WEU1_AMPAM</name>
<sequence>MMLETLEKTLLKSEQIRKYTATDPVLSKESAPGFQSLSAVTPNTAEGHRQMAALLRWPALAELLWAVPFRADFVPLWMGPLLSSAAAERGARWWQGVTMQQFSQGPGQPLAQGEEESSPGITLRPLDANHFDIVKHYWPYAARAADADAIIRDGLLAGLSMGAFVDGDTSTPTGDGLVSWCVLNHNGSLAFMHTMEK</sequence>
<keyword evidence="2" id="KW-1185">Reference proteome</keyword>
<comment type="caution">
    <text evidence="1">The sequence shown here is derived from an EMBL/GenBank/DDBJ whole genome shotgun (WGS) entry which is preliminary data.</text>
</comment>
<dbReference type="Gene3D" id="3.40.630.30">
    <property type="match status" value="1"/>
</dbReference>
<organism evidence="1 2">
    <name type="scientific">Amphibalanus amphitrite</name>
    <name type="common">Striped barnacle</name>
    <name type="synonym">Balanus amphitrite</name>
    <dbReference type="NCBI Taxonomy" id="1232801"/>
    <lineage>
        <taxon>Eukaryota</taxon>
        <taxon>Metazoa</taxon>
        <taxon>Ecdysozoa</taxon>
        <taxon>Arthropoda</taxon>
        <taxon>Crustacea</taxon>
        <taxon>Multicrustacea</taxon>
        <taxon>Cirripedia</taxon>
        <taxon>Thoracica</taxon>
        <taxon>Thoracicalcarea</taxon>
        <taxon>Balanomorpha</taxon>
        <taxon>Balanoidea</taxon>
        <taxon>Balanidae</taxon>
        <taxon>Amphibalaninae</taxon>
        <taxon>Amphibalanus</taxon>
    </lineage>
</organism>
<proteinExistence type="predicted"/>
<reference evidence="1 2" key="1">
    <citation type="submission" date="2019-07" db="EMBL/GenBank/DDBJ databases">
        <title>Draft genome assembly of a fouling barnacle, Amphibalanus amphitrite (Darwin, 1854): The first reference genome for Thecostraca.</title>
        <authorList>
            <person name="Kim W."/>
        </authorList>
    </citation>
    <scope>NUCLEOTIDE SEQUENCE [LARGE SCALE GENOMIC DNA]</scope>
    <source>
        <strain evidence="1">SNU_AA5</strain>
        <tissue evidence="1">Soma without cirri and trophi</tissue>
    </source>
</reference>